<dbReference type="EMBL" id="JAXCEI010000001">
    <property type="protein sequence ID" value="MFA1538056.1"/>
    <property type="molecule type" value="Genomic_DNA"/>
</dbReference>
<evidence type="ECO:0000259" key="2">
    <source>
        <dbReference type="Pfam" id="PF14028"/>
    </source>
</evidence>
<reference evidence="3 4" key="1">
    <citation type="submission" date="2023-11" db="EMBL/GenBank/DDBJ databases">
        <title>Actinomadura monticuli sp. nov., isolated from volcanic ash.</title>
        <authorList>
            <person name="Lee S.D."/>
            <person name="Yang H."/>
            <person name="Kim I.S."/>
        </authorList>
    </citation>
    <scope>NUCLEOTIDE SEQUENCE [LARGE SCALE GENOMIC DNA]</scope>
    <source>
        <strain evidence="3 4">DLS-62</strain>
    </source>
</reference>
<feature type="domain" description="Lantibiotic dehydratase N-terminal" evidence="1">
    <location>
        <begin position="53"/>
        <end position="701"/>
    </location>
</feature>
<protein>
    <submittedName>
        <fullName evidence="3">Lantibiotic dehydratase</fullName>
    </submittedName>
</protein>
<dbReference type="Proteomes" id="UP001569963">
    <property type="component" value="Unassembled WGS sequence"/>
</dbReference>
<dbReference type="NCBIfam" id="TIGR03891">
    <property type="entry name" value="thiopep_ocin"/>
    <property type="match status" value="1"/>
</dbReference>
<proteinExistence type="predicted"/>
<evidence type="ECO:0000259" key="1">
    <source>
        <dbReference type="Pfam" id="PF04738"/>
    </source>
</evidence>
<dbReference type="Pfam" id="PF04738">
    <property type="entry name" value="Lant_dehydr_N"/>
    <property type="match status" value="1"/>
</dbReference>
<dbReference type="RefSeq" id="WP_371947380.1">
    <property type="nucleotide sequence ID" value="NZ_JAXCEI010000001.1"/>
</dbReference>
<organism evidence="3 4">
    <name type="scientific">Actinomadura monticuli</name>
    <dbReference type="NCBI Taxonomy" id="3097367"/>
    <lineage>
        <taxon>Bacteria</taxon>
        <taxon>Bacillati</taxon>
        <taxon>Actinomycetota</taxon>
        <taxon>Actinomycetes</taxon>
        <taxon>Streptosporangiales</taxon>
        <taxon>Thermomonosporaceae</taxon>
        <taxon>Actinomadura</taxon>
    </lineage>
</organism>
<dbReference type="InterPro" id="IPR023809">
    <property type="entry name" value="Thiopep_bacteriocin_synth_dom"/>
</dbReference>
<sequence length="1032" mass="112559">MAAPLRFRHSGLVLIRATTCPEDITPPSNLDPADPVAFRRDGRAWLKQVWTRTDVREAVALASPILAAQIDRLLTGHVSDRRLRRTVTSLTSYMLRWERRTTPFGLFAGITTAEIGPASAKFGTAHQLVVRADAEWVAGLIEQLEQNWALLGRLTVVTDNAGIVRDGRFIVPRRAELGARSPGPLREASVRFTAPVQYAIERAATPIRLDTLSQQVGDRFPAVATDRIQQMLHDLVDGGFLITYLRPPSTALDPLEHLVRTLRTANARELSDQKMDGISSLQKQLEAIGTQMARHNATADKAQSASLRTAVTTGMRALRPGADHVLAADLRLDAHIALPQLVLEETERAANVLHRLSTQPFGTAAWMDYHSRFRARYGLGALVPVRELLADSGLGYPHGYLGAPRARPAWRMLTERDAVLLSLIQEATMNGAEEISLTEDDVRALTVGDHSEALTPRRVELGVALHAASTESIDQGDFELRVVAAPRAHTSMIGRFAHLLDQADRARLADSYADNDAIVALLSFPPRRPHNDNVVRVVPHSGTALLPLSEYADTAAFDHHVIRPADLAVTADSDQMYLVQRSTGRRVIAHIPHALDTSVQTPPLARFLAEVTDARSAVFGPLDLGAARTLPYVPRIRYRRTVLSGARWLLTSSQVTGAGEEWEAGMRRWRARWRVPTRVVACQGELRLPLDLNRPLDRHLLRTRLQRTEQIELREDAPPDALGWIGRPTELVIPMVAVSPSPTSPVTASPGLIHQPGDTELLRAHLVGNPARFDAILTRHLPVFAEQLGGSVQRWWIRRHRDLIRLEADQYLVLLFRLADSSQYGPVAARLAAFTTDLRGRGLVGHLTLTRATEHPGRYGHGPAMEAAENVFAADTAAAIAQIKLADSSGISGQAIAAGSMAHLAATLAPDPPSGYRALTHCLKQGTGPLDPGSRDQALRLGDAVNGFAAVRALPGGDTVASAWQARSRAAAAYYNLLKGQRDPVEPMKTLLHEHHVRALGLDPVHEATTSRLARAVALRNLATAQAPGGAP</sequence>
<evidence type="ECO:0000313" key="3">
    <source>
        <dbReference type="EMBL" id="MFA1538056.1"/>
    </source>
</evidence>
<accession>A0ABV4Q4R0</accession>
<gene>
    <name evidence="3" type="ORF">SM611_03870</name>
</gene>
<evidence type="ECO:0000313" key="4">
    <source>
        <dbReference type="Proteomes" id="UP001569963"/>
    </source>
</evidence>
<feature type="domain" description="Thiopeptide-type bacteriocin biosynthesis" evidence="2">
    <location>
        <begin position="764"/>
        <end position="1015"/>
    </location>
</feature>
<comment type="caution">
    <text evidence="3">The sequence shown here is derived from an EMBL/GenBank/DDBJ whole genome shotgun (WGS) entry which is preliminary data.</text>
</comment>
<keyword evidence="4" id="KW-1185">Reference proteome</keyword>
<dbReference type="InterPro" id="IPR006827">
    <property type="entry name" value="Lant_deHydtase_N"/>
</dbReference>
<dbReference type="Pfam" id="PF14028">
    <property type="entry name" value="Lant_dehydr_C"/>
    <property type="match status" value="1"/>
</dbReference>
<name>A0ABV4Q4R0_9ACTN</name>